<dbReference type="Pfam" id="PF01531">
    <property type="entry name" value="Glyco_transf_11"/>
    <property type="match status" value="1"/>
</dbReference>
<evidence type="ECO:0000256" key="1">
    <source>
        <dbReference type="ARBA" id="ARBA00022676"/>
    </source>
</evidence>
<evidence type="ECO:0000313" key="4">
    <source>
        <dbReference type="Proteomes" id="UP001073227"/>
    </source>
</evidence>
<accession>A0ABT3ZD06</accession>
<dbReference type="EMBL" id="JAOVZR010000001">
    <property type="protein sequence ID" value="MCY0149679.1"/>
    <property type="molecule type" value="Genomic_DNA"/>
</dbReference>
<dbReference type="Proteomes" id="UP001073227">
    <property type="component" value="Unassembled WGS sequence"/>
</dbReference>
<comment type="caution">
    <text evidence="3">The sequence shown here is derived from an EMBL/GenBank/DDBJ whole genome shotgun (WGS) entry which is preliminary data.</text>
</comment>
<evidence type="ECO:0000313" key="3">
    <source>
        <dbReference type="EMBL" id="MCY0149679.1"/>
    </source>
</evidence>
<dbReference type="CDD" id="cd11301">
    <property type="entry name" value="Fut1_Fut2_like"/>
    <property type="match status" value="1"/>
</dbReference>
<gene>
    <name evidence="3" type="ORF">OEG84_18685</name>
</gene>
<organism evidence="3 4">
    <name type="scientific">Hoeflea algicola</name>
    <dbReference type="NCBI Taxonomy" id="2983763"/>
    <lineage>
        <taxon>Bacteria</taxon>
        <taxon>Pseudomonadati</taxon>
        <taxon>Pseudomonadota</taxon>
        <taxon>Alphaproteobacteria</taxon>
        <taxon>Hyphomicrobiales</taxon>
        <taxon>Rhizobiaceae</taxon>
        <taxon>Hoeflea</taxon>
    </lineage>
</organism>
<evidence type="ECO:0000256" key="2">
    <source>
        <dbReference type="ARBA" id="ARBA00022679"/>
    </source>
</evidence>
<proteinExistence type="predicted"/>
<name>A0ABT3ZD06_9HYPH</name>
<keyword evidence="4" id="KW-1185">Reference proteome</keyword>
<dbReference type="InterPro" id="IPR002516">
    <property type="entry name" value="Glyco_trans_11"/>
</dbReference>
<dbReference type="PANTHER" id="PTHR11927:SF9">
    <property type="entry name" value="L-FUCOSYLTRANSFERASE"/>
    <property type="match status" value="1"/>
</dbReference>
<sequence>MNGTSANVISRLHGGLGNQLFQYAVGRAVAIRTGAELLLDARLLTDRNPFQYDLGNFRIEARLANDDELPPARNHPIAYTWWRVLRHSPRFIREQGLGFNERVSTIGPDCYLHGYFQSERYFAGITADLRRELSLKSDARGDNARMAERIQGGPSVSMHIRRGDYIASAKALSTHGSTGLAYYQRALEEIRARSGEDPVVYLFSNDPDWVRENMKLDAKLVPVAINDGRTAHEDLRLMSLCNHNVIANSTFSWWGAWLNPSPGKIVAAPAQWFASLKLSNPDITPSTWLRLGD</sequence>
<reference evidence="3" key="1">
    <citation type="submission" date="2022-10" db="EMBL/GenBank/DDBJ databases">
        <title>Hoeflea sp. G2-23, isolated from marine algae.</title>
        <authorList>
            <person name="Kristyanto S."/>
            <person name="Kim J.M."/>
            <person name="Jeon C.O."/>
        </authorList>
    </citation>
    <scope>NUCLEOTIDE SEQUENCE</scope>
    <source>
        <strain evidence="3">G2-23</strain>
    </source>
</reference>
<dbReference type="RefSeq" id="WP_267655126.1">
    <property type="nucleotide sequence ID" value="NZ_JAOVZR010000001.1"/>
</dbReference>
<keyword evidence="1" id="KW-0328">Glycosyltransferase</keyword>
<keyword evidence="2" id="KW-0808">Transferase</keyword>
<dbReference type="PANTHER" id="PTHR11927">
    <property type="entry name" value="GALACTOSIDE 2-L-FUCOSYLTRANSFERASE"/>
    <property type="match status" value="1"/>
</dbReference>
<protein>
    <submittedName>
        <fullName evidence="3">Alpha-1,2-fucosyltransferase</fullName>
    </submittedName>
</protein>